<name>A0A1C5JR81_9ACTN</name>
<gene>
    <name evidence="2" type="ORF">GA0070213_11327</name>
</gene>
<evidence type="ECO:0000256" key="1">
    <source>
        <dbReference type="SAM" id="MobiDB-lite"/>
    </source>
</evidence>
<dbReference type="EMBL" id="FMDM01000013">
    <property type="protein sequence ID" value="SCG73090.1"/>
    <property type="molecule type" value="Genomic_DNA"/>
</dbReference>
<protein>
    <submittedName>
        <fullName evidence="2">Uncharacterized protein</fullName>
    </submittedName>
</protein>
<reference evidence="3" key="1">
    <citation type="submission" date="2016-06" db="EMBL/GenBank/DDBJ databases">
        <authorList>
            <person name="Varghese N."/>
            <person name="Submissions Spin"/>
        </authorList>
    </citation>
    <scope>NUCLEOTIDE SEQUENCE [LARGE SCALE GENOMIC DNA]</scope>
    <source>
        <strain evidence="3">DSM 45647</strain>
    </source>
</reference>
<evidence type="ECO:0000313" key="3">
    <source>
        <dbReference type="Proteomes" id="UP000199360"/>
    </source>
</evidence>
<keyword evidence="3" id="KW-1185">Reference proteome</keyword>
<evidence type="ECO:0000313" key="2">
    <source>
        <dbReference type="EMBL" id="SCG73090.1"/>
    </source>
</evidence>
<sequence length="92" mass="10245">MSRKGADQRRVTGVAGGHKHEPKRYGPARLGAPRPDWREGGAAGRPVHHARRGVVVVPVDLKDQSGRMFSACGPFWPWVTSNSTRWFSSRLR</sequence>
<feature type="region of interest" description="Disordered" evidence="1">
    <location>
        <begin position="1"/>
        <end position="46"/>
    </location>
</feature>
<proteinExistence type="predicted"/>
<dbReference type="AlphaFoldDB" id="A0A1C5JR81"/>
<accession>A0A1C5JR81</accession>
<feature type="compositionally biased region" description="Basic and acidic residues" evidence="1">
    <location>
        <begin position="1"/>
        <end position="10"/>
    </location>
</feature>
<dbReference type="Proteomes" id="UP000199360">
    <property type="component" value="Unassembled WGS sequence"/>
</dbReference>
<organism evidence="2 3">
    <name type="scientific">Micromonospora humi</name>
    <dbReference type="NCBI Taxonomy" id="745366"/>
    <lineage>
        <taxon>Bacteria</taxon>
        <taxon>Bacillati</taxon>
        <taxon>Actinomycetota</taxon>
        <taxon>Actinomycetes</taxon>
        <taxon>Micromonosporales</taxon>
        <taxon>Micromonosporaceae</taxon>
        <taxon>Micromonospora</taxon>
    </lineage>
</organism>